<feature type="compositionally biased region" description="Acidic residues" evidence="6">
    <location>
        <begin position="391"/>
        <end position="401"/>
    </location>
</feature>
<evidence type="ECO:0000256" key="3">
    <source>
        <dbReference type="ARBA" id="ARBA00044493"/>
    </source>
</evidence>
<feature type="region of interest" description="Disordered" evidence="6">
    <location>
        <begin position="79"/>
        <end position="129"/>
    </location>
</feature>
<evidence type="ECO:0000313" key="7">
    <source>
        <dbReference type="EMBL" id="OAA33244.1"/>
    </source>
</evidence>
<dbReference type="EMBL" id="AZGY01000001">
    <property type="protein sequence ID" value="OAA33244.1"/>
    <property type="molecule type" value="Genomic_DNA"/>
</dbReference>
<dbReference type="PANTHER" id="PTHR47447:SF24">
    <property type="entry name" value="PENTATRICOPEPTIDE REPEAT-CONTAINING PROTEIN"/>
    <property type="match status" value="1"/>
</dbReference>
<organism evidence="7 8">
    <name type="scientific">Moelleriella libera RCEF 2490</name>
    <dbReference type="NCBI Taxonomy" id="1081109"/>
    <lineage>
        <taxon>Eukaryota</taxon>
        <taxon>Fungi</taxon>
        <taxon>Dikarya</taxon>
        <taxon>Ascomycota</taxon>
        <taxon>Pezizomycotina</taxon>
        <taxon>Sordariomycetes</taxon>
        <taxon>Hypocreomycetidae</taxon>
        <taxon>Hypocreales</taxon>
        <taxon>Clavicipitaceae</taxon>
        <taxon>Moelleriella</taxon>
    </lineage>
</organism>
<comment type="subunit">
    <text evidence="4">Binds to mitochondrial small subunit 15S rRNA.</text>
</comment>
<evidence type="ECO:0000256" key="4">
    <source>
        <dbReference type="ARBA" id="ARBA00044511"/>
    </source>
</evidence>
<name>A0A166V3X1_9HYPO</name>
<feature type="repeat" description="PPR" evidence="5">
    <location>
        <begin position="735"/>
        <end position="769"/>
    </location>
</feature>
<evidence type="ECO:0000256" key="1">
    <source>
        <dbReference type="ARBA" id="ARBA00006192"/>
    </source>
</evidence>
<reference evidence="7 8" key="1">
    <citation type="journal article" date="2016" name="Genome Biol. Evol.">
        <title>Divergent and convergent evolution of fungal pathogenicity.</title>
        <authorList>
            <person name="Shang Y."/>
            <person name="Xiao G."/>
            <person name="Zheng P."/>
            <person name="Cen K."/>
            <person name="Zhan S."/>
            <person name="Wang C."/>
        </authorList>
    </citation>
    <scope>NUCLEOTIDE SEQUENCE [LARGE SCALE GENOMIC DNA]</scope>
    <source>
        <strain evidence="7 8">RCEF 2490</strain>
    </source>
</reference>
<protein>
    <submittedName>
        <fullName evidence="7">Pentatricopeptide repeat protein</fullName>
    </submittedName>
</protein>
<evidence type="ECO:0000256" key="2">
    <source>
        <dbReference type="ARBA" id="ARBA00022737"/>
    </source>
</evidence>
<feature type="compositionally biased region" description="Basic residues" evidence="6">
    <location>
        <begin position="119"/>
        <end position="129"/>
    </location>
</feature>
<dbReference type="PANTHER" id="PTHR47447">
    <property type="entry name" value="OS03G0856100 PROTEIN"/>
    <property type="match status" value="1"/>
</dbReference>
<dbReference type="PROSITE" id="PS51375">
    <property type="entry name" value="PPR"/>
    <property type="match status" value="1"/>
</dbReference>
<dbReference type="Proteomes" id="UP000078544">
    <property type="component" value="Unassembled WGS sequence"/>
</dbReference>
<dbReference type="InterPro" id="IPR002885">
    <property type="entry name" value="PPR_rpt"/>
</dbReference>
<feature type="region of interest" description="Disordered" evidence="6">
    <location>
        <begin position="383"/>
        <end position="402"/>
    </location>
</feature>
<dbReference type="STRING" id="1081109.A0A166V3X1"/>
<dbReference type="NCBIfam" id="TIGR00756">
    <property type="entry name" value="PPR"/>
    <property type="match status" value="1"/>
</dbReference>
<evidence type="ECO:0000256" key="6">
    <source>
        <dbReference type="SAM" id="MobiDB-lite"/>
    </source>
</evidence>
<sequence>MRAIGLCRRKFAYSSGSATLCLALRTQTIQAQQSHATSCSEPRTSPPRSRSLHGGGTIATTLRASQQLALADEAYVDILTDPSPGMGRNSDSDEQTTQNSHSDEHTKRNPDSDQTVTRRLPRRQRLKRPSYFKSQKDRQAWLREGKQQWGYVKHQNLDEDELRVARRRLNWWRKKYRRVLERPLPSWPLIQKARWLLDHESVADMGAAWHELDESTRRETWPSVMLSTMCLSPRSVANVLQATLDPLPPGYAINDALLFVAVEALPHMPATLRKRTSEVDEVMQLLQRLFNDCPPGHVRFSQRTWGILAKKLPSAQVFELYTLLHESQHTLHPNTRLHIARRLAADPMYKRTAFGILQGLAEERTNLNKKQPASVITSLLHTQPTAGLDEQPGEDDDEDDSSFSASDAITYFIEQGFRPNVVNATAYLGTLCQRGEVDEAIRLALVFREEAGIGLDKRVWTTVFRGAKSSLSVENMSKATDVAKAAGVPLINVLNNALHGIYYFSEMERRDRGLRKLDSLAPFGPLLRMYAKRFPLEPLQWWFPEALPLDLAEGVGTGQDGAGGRKRWEYESTILPFVSDLFSTGGSRKLQPTPTTIATLLRAYIRSLRRPADLASYYDFFKSRLEEQTRNSLLPRTSRLVESQGSLIHDTIILAMTEHREHMSQSALAVFADMLKDNFRHPPSTATCVDGKDRVHPAPTVLTFTILLRGLMNPRDRVLVNQVLQLMREQGVEPTQATWNTLIKGYAMGQDIGKTVSALQDMEAAGHQPDVYTYQAFGRLRNQARALRMMDEVIHAAERSVIV</sequence>
<feature type="compositionally biased region" description="Basic and acidic residues" evidence="6">
    <location>
        <begin position="101"/>
        <end position="111"/>
    </location>
</feature>
<accession>A0A166V3X1</accession>
<dbReference type="Gene3D" id="1.25.40.10">
    <property type="entry name" value="Tetratricopeptide repeat domain"/>
    <property type="match status" value="1"/>
</dbReference>
<comment type="function">
    <text evidence="3">Regulates mitochondrial small subunit maturation by controlling 15S rRNA 5'-end processing. Localizes to the 5' precursor of the 15S rRNA in a position that is subsequently occupied by mS47 in the mature yeast mtSSU. Uses structure and sequence-specific RNA recognition, binding to a single-stranded region of the precursor and specifically recognizing bases -6 to -1. The exchange of Ccm1 for mS47 is coupled to the irreversible removal of precursor rRNA that is accompanied by conformational changes of the mitoribosomal proteins uS5m and mS26. These conformational changes signal completion of 5'-end rRNA processing through protection of the mature 5'-end of the 15S rRNA and stabilization of mS47. The removal of the 5' precursor together with the dissociation of Ccm1 may be catalyzed by the 5'-3' exoribonuclease Pet127. Involved in the specific removal of group I introns in mitochondrial encoded transcripts.</text>
</comment>
<dbReference type="Pfam" id="PF13812">
    <property type="entry name" value="PPR_3"/>
    <property type="match status" value="1"/>
</dbReference>
<comment type="similarity">
    <text evidence="1">Belongs to the CCM1 family.</text>
</comment>
<gene>
    <name evidence="7" type="ORF">AAL_00709</name>
</gene>
<evidence type="ECO:0000313" key="8">
    <source>
        <dbReference type="Proteomes" id="UP000078544"/>
    </source>
</evidence>
<evidence type="ECO:0000256" key="5">
    <source>
        <dbReference type="PROSITE-ProRule" id="PRU00708"/>
    </source>
</evidence>
<feature type="region of interest" description="Disordered" evidence="6">
    <location>
        <begin position="33"/>
        <end position="55"/>
    </location>
</feature>
<comment type="caution">
    <text evidence="7">The sequence shown here is derived from an EMBL/GenBank/DDBJ whole genome shotgun (WGS) entry which is preliminary data.</text>
</comment>
<keyword evidence="8" id="KW-1185">Reference proteome</keyword>
<dbReference type="OrthoDB" id="185373at2759"/>
<keyword evidence="2" id="KW-0677">Repeat</keyword>
<feature type="compositionally biased region" description="Low complexity" evidence="6">
    <location>
        <begin position="38"/>
        <end position="49"/>
    </location>
</feature>
<dbReference type="AlphaFoldDB" id="A0A166V3X1"/>
<dbReference type="InterPro" id="IPR011990">
    <property type="entry name" value="TPR-like_helical_dom_sf"/>
</dbReference>
<proteinExistence type="inferred from homology"/>